<sequence length="185" mass="20807">MSEKIKAVFFDRDGTLIHEKPGTYLSDPAKVRPYKSVRPALALLKKHGYKFFIVSNQSGIGRGYFTADKVNACHQRLKKLLKPAVIEEIVFCPHAPEQACNCRKPHPELGLNLIKKYKIDATRSYMVGDKRADVEFGHNLGFKSVLVTTANGKNHLKKYPNLSPEKVATNLLNAARFIVKDAEEK</sequence>
<evidence type="ECO:0000256" key="4">
    <source>
        <dbReference type="ARBA" id="ARBA00022801"/>
    </source>
</evidence>
<dbReference type="InterPro" id="IPR036412">
    <property type="entry name" value="HAD-like_sf"/>
</dbReference>
<feature type="active site" description="Nucleophile" evidence="8">
    <location>
        <position position="11"/>
    </location>
</feature>
<dbReference type="Proteomes" id="UP000725649">
    <property type="component" value="Unassembled WGS sequence"/>
</dbReference>
<feature type="binding site" evidence="11">
    <location>
        <position position="92"/>
    </location>
    <ligand>
        <name>Zn(2+)</name>
        <dbReference type="ChEBI" id="CHEBI:29105"/>
    </ligand>
</feature>
<evidence type="ECO:0000256" key="10">
    <source>
        <dbReference type="PIRSR" id="PIRSR004682-3"/>
    </source>
</evidence>
<feature type="binding site" evidence="9">
    <location>
        <begin position="55"/>
        <end position="58"/>
    </location>
    <ligand>
        <name>substrate</name>
    </ligand>
</feature>
<evidence type="ECO:0000256" key="7">
    <source>
        <dbReference type="PIRNR" id="PIRNR004682"/>
    </source>
</evidence>
<feature type="binding site" evidence="11">
    <location>
        <position position="130"/>
    </location>
    <ligand>
        <name>Mg(2+)</name>
        <dbReference type="ChEBI" id="CHEBI:18420"/>
    </ligand>
</feature>
<feature type="site" description="Stabilizes the phosphoryl group" evidence="10">
    <location>
        <position position="55"/>
    </location>
</feature>
<keyword evidence="11" id="KW-0460">Magnesium</keyword>
<proteinExistence type="inferred from homology"/>
<gene>
    <name evidence="12" type="ORF">E7027_06375</name>
</gene>
<feature type="site" description="Stabilizes the phosphoryl group" evidence="10">
    <location>
        <position position="104"/>
    </location>
</feature>
<dbReference type="InterPro" id="IPR023214">
    <property type="entry name" value="HAD_sf"/>
</dbReference>
<evidence type="ECO:0000256" key="6">
    <source>
        <dbReference type="ARBA" id="ARBA00031828"/>
    </source>
</evidence>
<feature type="binding site" evidence="9">
    <location>
        <begin position="11"/>
        <end position="13"/>
    </location>
    <ligand>
        <name>substrate</name>
    </ligand>
</feature>
<comment type="subcellular location">
    <subcellularLocation>
        <location evidence="1 7">Cytoplasm</location>
    </subcellularLocation>
</comment>
<name>A0A928DT63_9BACT</name>
<evidence type="ECO:0000256" key="5">
    <source>
        <dbReference type="ARBA" id="ARBA00023277"/>
    </source>
</evidence>
<feature type="binding site" evidence="11">
    <location>
        <position position="129"/>
    </location>
    <ligand>
        <name>Mg(2+)</name>
        <dbReference type="ChEBI" id="CHEBI:18420"/>
    </ligand>
</feature>
<keyword evidence="3 11" id="KW-0479">Metal-binding</keyword>
<dbReference type="NCBIfam" id="TIGR01656">
    <property type="entry name" value="Histidinol-ppas"/>
    <property type="match status" value="1"/>
</dbReference>
<organism evidence="12 13">
    <name type="scientific">Candidatus Avelusimicrobium gallicola</name>
    <dbReference type="NCBI Taxonomy" id="2562704"/>
    <lineage>
        <taxon>Bacteria</taxon>
        <taxon>Pseudomonadati</taxon>
        <taxon>Elusimicrobiota</taxon>
        <taxon>Elusimicrobia</taxon>
        <taxon>Elusimicrobiales</taxon>
        <taxon>Elusimicrobiaceae</taxon>
        <taxon>Candidatus Avelusimicrobium</taxon>
    </lineage>
</organism>
<keyword evidence="11" id="KW-0862">Zinc</keyword>
<evidence type="ECO:0000313" key="13">
    <source>
        <dbReference type="Proteomes" id="UP000725649"/>
    </source>
</evidence>
<evidence type="ECO:0000256" key="1">
    <source>
        <dbReference type="ARBA" id="ARBA00004496"/>
    </source>
</evidence>
<dbReference type="SUPFAM" id="SSF56784">
    <property type="entry name" value="HAD-like"/>
    <property type="match status" value="1"/>
</dbReference>
<evidence type="ECO:0000313" key="12">
    <source>
        <dbReference type="EMBL" id="MBE6421729.1"/>
    </source>
</evidence>
<dbReference type="GO" id="GO:0005975">
    <property type="term" value="P:carbohydrate metabolic process"/>
    <property type="evidence" value="ECO:0007669"/>
    <property type="project" value="InterPro"/>
</dbReference>
<comment type="cofactor">
    <cofactor evidence="11">
        <name>Zn(2+)</name>
        <dbReference type="ChEBI" id="CHEBI:29105"/>
    </cofactor>
</comment>
<dbReference type="InterPro" id="IPR004446">
    <property type="entry name" value="Heptose_bisP_phosphatase"/>
</dbReference>
<dbReference type="InterPro" id="IPR006549">
    <property type="entry name" value="HAD-SF_hydro_IIIA"/>
</dbReference>
<dbReference type="NCBIfam" id="TIGR01662">
    <property type="entry name" value="HAD-SF-IIIA"/>
    <property type="match status" value="1"/>
</dbReference>
<evidence type="ECO:0000256" key="9">
    <source>
        <dbReference type="PIRSR" id="PIRSR004682-2"/>
    </source>
</evidence>
<evidence type="ECO:0000256" key="11">
    <source>
        <dbReference type="PIRSR" id="PIRSR004682-4"/>
    </source>
</evidence>
<feature type="binding site" evidence="11">
    <location>
        <position position="11"/>
    </location>
    <ligand>
        <name>Mg(2+)</name>
        <dbReference type="ChEBI" id="CHEBI:18420"/>
    </ligand>
</feature>
<dbReference type="AlphaFoldDB" id="A0A928DT63"/>
<reference evidence="12" key="1">
    <citation type="submission" date="2019-04" db="EMBL/GenBank/DDBJ databases">
        <title>Evolution of Biomass-Degrading Anaerobic Consortia Revealed by Metagenomics.</title>
        <authorList>
            <person name="Peng X."/>
        </authorList>
    </citation>
    <scope>NUCLEOTIDE SEQUENCE</scope>
    <source>
        <strain evidence="12">SIG66</strain>
    </source>
</reference>
<evidence type="ECO:0000256" key="8">
    <source>
        <dbReference type="PIRSR" id="PIRSR004682-1"/>
    </source>
</evidence>
<feature type="binding site" evidence="11">
    <location>
        <position position="94"/>
    </location>
    <ligand>
        <name>Zn(2+)</name>
        <dbReference type="ChEBI" id="CHEBI:29105"/>
    </ligand>
</feature>
<feature type="site" description="Contributes to substrate recognition" evidence="10">
    <location>
        <position position="103"/>
    </location>
</feature>
<dbReference type="GO" id="GO:0005737">
    <property type="term" value="C:cytoplasm"/>
    <property type="evidence" value="ECO:0007669"/>
    <property type="project" value="UniProtKB-SubCell"/>
</dbReference>
<feature type="active site" description="Proton donor" evidence="8">
    <location>
        <position position="13"/>
    </location>
</feature>
<keyword evidence="2 7" id="KW-0963">Cytoplasm</keyword>
<dbReference type="GO" id="GO:0016791">
    <property type="term" value="F:phosphatase activity"/>
    <property type="evidence" value="ECO:0007669"/>
    <property type="project" value="InterPro"/>
</dbReference>
<feature type="binding site" evidence="11">
    <location>
        <position position="13"/>
    </location>
    <ligand>
        <name>Mg(2+)</name>
        <dbReference type="ChEBI" id="CHEBI:18420"/>
    </ligand>
</feature>
<dbReference type="Gene3D" id="3.40.50.1000">
    <property type="entry name" value="HAD superfamily/HAD-like"/>
    <property type="match status" value="1"/>
</dbReference>
<dbReference type="Pfam" id="PF13242">
    <property type="entry name" value="Hydrolase_like"/>
    <property type="match status" value="1"/>
</dbReference>
<accession>A0A928DT63</accession>
<keyword evidence="4 7" id="KW-0378">Hydrolase</keyword>
<protein>
    <recommendedName>
        <fullName evidence="6 7">D,D-heptose 1,7-bisphosphate phosphatase</fullName>
        <ecNumber evidence="7">3.1.3.-</ecNumber>
    </recommendedName>
</protein>
<feature type="binding site" evidence="11">
    <location>
        <position position="102"/>
    </location>
    <ligand>
        <name>Zn(2+)</name>
        <dbReference type="ChEBI" id="CHEBI:29105"/>
    </ligand>
</feature>
<dbReference type="GO" id="GO:0046872">
    <property type="term" value="F:metal ion binding"/>
    <property type="evidence" value="ECO:0007669"/>
    <property type="project" value="UniProtKB-KW"/>
</dbReference>
<dbReference type="EC" id="3.1.3.-" evidence="7"/>
<dbReference type="PANTHER" id="PTHR42891:SF1">
    <property type="entry name" value="D-GLYCERO-BETA-D-MANNO-HEPTOSE-1,7-BISPHOSPHATE 7-PHOSPHATASE"/>
    <property type="match status" value="1"/>
</dbReference>
<evidence type="ECO:0000256" key="3">
    <source>
        <dbReference type="ARBA" id="ARBA00022723"/>
    </source>
</evidence>
<feature type="binding site" evidence="9">
    <location>
        <begin position="103"/>
        <end position="104"/>
    </location>
    <ligand>
        <name>substrate</name>
    </ligand>
</feature>
<evidence type="ECO:0000256" key="2">
    <source>
        <dbReference type="ARBA" id="ARBA00022490"/>
    </source>
</evidence>
<dbReference type="InterPro" id="IPR006543">
    <property type="entry name" value="Histidinol-phos"/>
</dbReference>
<comment type="similarity">
    <text evidence="7">Belongs to the gmhB family.</text>
</comment>
<comment type="caution">
    <text evidence="12">The sequence shown here is derived from an EMBL/GenBank/DDBJ whole genome shotgun (WGS) entry which is preliminary data.</text>
</comment>
<keyword evidence="5 7" id="KW-0119">Carbohydrate metabolism</keyword>
<dbReference type="PANTHER" id="PTHR42891">
    <property type="entry name" value="D-GLYCERO-BETA-D-MANNO-HEPTOSE-1,7-BISPHOSPHATE 7-PHOSPHATASE"/>
    <property type="match status" value="1"/>
</dbReference>
<feature type="binding site" evidence="11">
    <location>
        <position position="100"/>
    </location>
    <ligand>
        <name>Zn(2+)</name>
        <dbReference type="ChEBI" id="CHEBI:29105"/>
    </ligand>
</feature>
<feature type="binding site" evidence="9">
    <location>
        <position position="130"/>
    </location>
    <ligand>
        <name>substrate</name>
    </ligand>
</feature>
<dbReference type="PIRSF" id="PIRSF004682">
    <property type="entry name" value="GmhB"/>
    <property type="match status" value="1"/>
</dbReference>
<dbReference type="EMBL" id="SUVG01000007">
    <property type="protein sequence ID" value="MBE6421729.1"/>
    <property type="molecule type" value="Genomic_DNA"/>
</dbReference>
<comment type="cofactor">
    <cofactor evidence="11">
        <name>Mg(2+)</name>
        <dbReference type="ChEBI" id="CHEBI:18420"/>
    </cofactor>
</comment>
<dbReference type="CDD" id="cd07503">
    <property type="entry name" value="HAD_HisB-N"/>
    <property type="match status" value="1"/>
</dbReference>
<feature type="binding site" evidence="9">
    <location>
        <begin position="19"/>
        <end position="24"/>
    </location>
    <ligand>
        <name>substrate</name>
    </ligand>
</feature>